<dbReference type="RefSeq" id="WP_103683045.1">
    <property type="nucleotide sequence ID" value="NZ_PQGG01000007.1"/>
</dbReference>
<evidence type="ECO:0000256" key="1">
    <source>
        <dbReference type="SAM" id="SignalP"/>
    </source>
</evidence>
<reference evidence="2" key="1">
    <citation type="submission" date="2018-01" db="EMBL/GenBank/DDBJ databases">
        <authorList>
            <person name="Yu X.-D."/>
        </authorList>
    </citation>
    <scope>NUCLEOTIDE SEQUENCE</scope>
    <source>
        <strain evidence="2">ZX-21</strain>
    </source>
</reference>
<feature type="signal peptide" evidence="1">
    <location>
        <begin position="1"/>
        <end position="25"/>
    </location>
</feature>
<gene>
    <name evidence="2" type="ORF">C0068_03195</name>
</gene>
<keyword evidence="1" id="KW-0732">Signal</keyword>
<evidence type="ECO:0000313" key="3">
    <source>
        <dbReference type="Proteomes" id="UP000237222"/>
    </source>
</evidence>
<dbReference type="EMBL" id="PQGG01000007">
    <property type="protein sequence ID" value="POP54284.1"/>
    <property type="molecule type" value="Genomic_DNA"/>
</dbReference>
<evidence type="ECO:0000313" key="2">
    <source>
        <dbReference type="EMBL" id="POP54284.1"/>
    </source>
</evidence>
<protein>
    <submittedName>
        <fullName evidence="2">Uncharacterized protein</fullName>
    </submittedName>
</protein>
<dbReference type="OrthoDB" id="9919680at2"/>
<sequence>MRKSGNKIILSLGLCCAILSDGAFAQLNVPIVRTLPVIGDPPIGVLAKLPVLAELDQSIGYVDLLGAKALPDIEPLLSLEQMLDIKSLLALGSLPLLGDLLGMDGMSGFDTLPSLGGLPGFE</sequence>
<organism evidence="2 3">
    <name type="scientific">Zhongshania marina</name>
    <dbReference type="NCBI Taxonomy" id="2304603"/>
    <lineage>
        <taxon>Bacteria</taxon>
        <taxon>Pseudomonadati</taxon>
        <taxon>Pseudomonadota</taxon>
        <taxon>Gammaproteobacteria</taxon>
        <taxon>Cellvibrionales</taxon>
        <taxon>Spongiibacteraceae</taxon>
        <taxon>Zhongshania</taxon>
    </lineage>
</organism>
<comment type="caution">
    <text evidence="2">The sequence shown here is derived from an EMBL/GenBank/DDBJ whole genome shotgun (WGS) entry which is preliminary data.</text>
</comment>
<accession>A0A2S4HJW3</accession>
<name>A0A2S4HJW3_9GAMM</name>
<feature type="chain" id="PRO_5015734878" evidence="1">
    <location>
        <begin position="26"/>
        <end position="122"/>
    </location>
</feature>
<dbReference type="AlphaFoldDB" id="A0A2S4HJW3"/>
<proteinExistence type="predicted"/>
<dbReference type="Proteomes" id="UP000237222">
    <property type="component" value="Unassembled WGS sequence"/>
</dbReference>